<dbReference type="PRINTS" id="PR00726">
    <property type="entry name" value="LEXASERPTASE"/>
</dbReference>
<dbReference type="SUPFAM" id="SSF51306">
    <property type="entry name" value="LexA/Signal peptidase"/>
    <property type="match status" value="1"/>
</dbReference>
<keyword evidence="3 7" id="KW-0378">Hydrolase</keyword>
<feature type="domain" description="Peptidase S24/S26A/S26B/S26C" evidence="8">
    <location>
        <begin position="16"/>
        <end position="131"/>
    </location>
</feature>
<evidence type="ECO:0000256" key="6">
    <source>
        <dbReference type="ARBA" id="ARBA00023236"/>
    </source>
</evidence>
<dbReference type="RefSeq" id="WP_249244212.1">
    <property type="nucleotide sequence ID" value="NZ_JAKPBZ010000108.1"/>
</dbReference>
<dbReference type="EMBL" id="JAKPBZ010000108">
    <property type="protein sequence ID" value="MCL2892522.1"/>
    <property type="molecule type" value="Genomic_DNA"/>
</dbReference>
<gene>
    <name evidence="9" type="primary">umuD</name>
    <name evidence="9" type="ORF">MFP26_07415</name>
</gene>
<dbReference type="InterPro" id="IPR006197">
    <property type="entry name" value="Peptidase_S24_LexA"/>
</dbReference>
<dbReference type="InterPro" id="IPR015927">
    <property type="entry name" value="Peptidase_S24_S26A/B/C"/>
</dbReference>
<dbReference type="InterPro" id="IPR036286">
    <property type="entry name" value="LexA/Signal_pep-like_sf"/>
</dbReference>
<dbReference type="Gene3D" id="2.10.109.10">
    <property type="entry name" value="Umud Fragment, subunit A"/>
    <property type="match status" value="1"/>
</dbReference>
<keyword evidence="9" id="KW-0808">Transferase</keyword>
<keyword evidence="4 7" id="KW-0068">Autocatalytic cleavage</keyword>
<dbReference type="CDD" id="cd06529">
    <property type="entry name" value="S24_LexA-like"/>
    <property type="match status" value="1"/>
</dbReference>
<evidence type="ECO:0000256" key="4">
    <source>
        <dbReference type="ARBA" id="ARBA00022813"/>
    </source>
</evidence>
<dbReference type="EC" id="2.7.7.7" evidence="9"/>
<evidence type="ECO:0000313" key="10">
    <source>
        <dbReference type="Proteomes" id="UP001203069"/>
    </source>
</evidence>
<evidence type="ECO:0000256" key="5">
    <source>
        <dbReference type="ARBA" id="ARBA00023204"/>
    </source>
</evidence>
<dbReference type="NCBIfam" id="NF007621">
    <property type="entry name" value="PRK10276.1"/>
    <property type="match status" value="1"/>
</dbReference>
<keyword evidence="5" id="KW-0234">DNA repair</keyword>
<dbReference type="PANTHER" id="PTHR33516:SF2">
    <property type="entry name" value="LEXA REPRESSOR-RELATED"/>
    <property type="match status" value="1"/>
</dbReference>
<sequence length="139" mass="15308">MLLMSAIENPDELSLPLFNDLIPAGFPSPAQDYVEQRIDLNKVCVRHPSATYFLRVSGESMVEGHISDGDLLVVDSSLEARHGDIVIAAVDGEFTVKRLQTSPRLALLPMNPAYQPIYIHSAECLDIFGVVTYAIHATR</sequence>
<dbReference type="Pfam" id="PF00717">
    <property type="entry name" value="Peptidase_S24"/>
    <property type="match status" value="1"/>
</dbReference>
<keyword evidence="2" id="KW-0227">DNA damage</keyword>
<evidence type="ECO:0000256" key="3">
    <source>
        <dbReference type="ARBA" id="ARBA00022801"/>
    </source>
</evidence>
<dbReference type="PANTHER" id="PTHR33516">
    <property type="entry name" value="LEXA REPRESSOR"/>
    <property type="match status" value="1"/>
</dbReference>
<evidence type="ECO:0000259" key="8">
    <source>
        <dbReference type="Pfam" id="PF00717"/>
    </source>
</evidence>
<dbReference type="GO" id="GO:0003887">
    <property type="term" value="F:DNA-directed DNA polymerase activity"/>
    <property type="evidence" value="ECO:0007669"/>
    <property type="project" value="UniProtKB-EC"/>
</dbReference>
<evidence type="ECO:0000256" key="1">
    <source>
        <dbReference type="ARBA" id="ARBA00007484"/>
    </source>
</evidence>
<reference evidence="9 10" key="1">
    <citation type="submission" date="2022-02" db="EMBL/GenBank/DDBJ databases">
        <title>Description of Brenneria tiliae sp. nov. isolated from symptomatic Tilia x moltkei and Tilia x europaea trees in the UK.</title>
        <authorList>
            <person name="Kile H."/>
        </authorList>
    </citation>
    <scope>NUCLEOTIDE SEQUENCE [LARGE SCALE GENOMIC DNA]</scope>
    <source>
        <strain evidence="9 10">MC1SB4.1</strain>
    </source>
</reference>
<dbReference type="InterPro" id="IPR039418">
    <property type="entry name" value="LexA-like"/>
</dbReference>
<keyword evidence="10" id="KW-1185">Reference proteome</keyword>
<organism evidence="9 10">
    <name type="scientific">Brenneria tiliae</name>
    <dbReference type="NCBI Taxonomy" id="2914984"/>
    <lineage>
        <taxon>Bacteria</taxon>
        <taxon>Pseudomonadati</taxon>
        <taxon>Pseudomonadota</taxon>
        <taxon>Gammaproteobacteria</taxon>
        <taxon>Enterobacterales</taxon>
        <taxon>Pectobacteriaceae</taxon>
        <taxon>Brenneria</taxon>
    </lineage>
</organism>
<name>A0ABT0MSI8_9GAMM</name>
<comment type="caution">
    <text evidence="9">The sequence shown here is derived from an EMBL/GenBank/DDBJ whole genome shotgun (WGS) entry which is preliminary data.</text>
</comment>
<protein>
    <submittedName>
        <fullName evidence="9">Translesion error-prone DNA polymerase V autoproteolytic subunit</fullName>
        <ecNumber evidence="9">2.7.7.7</ecNumber>
    </submittedName>
</protein>
<evidence type="ECO:0000256" key="7">
    <source>
        <dbReference type="RuleBase" id="RU003991"/>
    </source>
</evidence>
<evidence type="ECO:0000313" key="9">
    <source>
        <dbReference type="EMBL" id="MCL2892522.1"/>
    </source>
</evidence>
<keyword evidence="9" id="KW-0548">Nucleotidyltransferase</keyword>
<dbReference type="InterPro" id="IPR050077">
    <property type="entry name" value="LexA_repressor"/>
</dbReference>
<keyword evidence="6" id="KW-0742">SOS response</keyword>
<evidence type="ECO:0000256" key="2">
    <source>
        <dbReference type="ARBA" id="ARBA00022763"/>
    </source>
</evidence>
<accession>A0ABT0MSI8</accession>
<dbReference type="Proteomes" id="UP001203069">
    <property type="component" value="Unassembled WGS sequence"/>
</dbReference>
<comment type="similarity">
    <text evidence="1 7">Belongs to the peptidase S24 family.</text>
</comment>
<proteinExistence type="inferred from homology"/>